<evidence type="ECO:0000256" key="10">
    <source>
        <dbReference type="ARBA" id="ARBA00022833"/>
    </source>
</evidence>
<evidence type="ECO:0000256" key="2">
    <source>
        <dbReference type="ARBA" id="ARBA00004906"/>
    </source>
</evidence>
<keyword evidence="6" id="KW-0808">Transferase</keyword>
<evidence type="ECO:0000256" key="1">
    <source>
        <dbReference type="ARBA" id="ARBA00000900"/>
    </source>
</evidence>
<dbReference type="SUPFAM" id="SSF57903">
    <property type="entry name" value="FYVE/PHD zinc finger"/>
    <property type="match status" value="1"/>
</dbReference>
<comment type="catalytic activity">
    <reaction evidence="1">
        <text>S-ubiquitinyl-[E2 ubiquitin-conjugating enzyme]-L-cysteine + [acceptor protein]-L-lysine = [E2 ubiquitin-conjugating enzyme]-L-cysteine + N(6)-ubiquitinyl-[acceptor protein]-L-lysine.</text>
        <dbReference type="EC" id="2.3.2.27"/>
    </reaction>
</comment>
<evidence type="ECO:0000313" key="20">
    <source>
        <dbReference type="Proteomes" id="UP001497497"/>
    </source>
</evidence>
<dbReference type="PANTHER" id="PTHR13513:SF9">
    <property type="entry name" value="E3 UBIQUITIN-PROTEIN LIGASE UBR7-RELATED"/>
    <property type="match status" value="1"/>
</dbReference>
<feature type="region of interest" description="Disordered" evidence="17">
    <location>
        <begin position="253"/>
        <end position="282"/>
    </location>
</feature>
<dbReference type="Pfam" id="PF02207">
    <property type="entry name" value="zf-UBR"/>
    <property type="match status" value="1"/>
</dbReference>
<sequence>MAQENGNNFRRCGQIGDGEDDALSMVDVLNEQARLQADADAVLGGSDENNCTFPLGYLKRQALYACATCTPGGNAGICLACSYACHEGHELYELYTKRYFRCDCGNEKFGGNQCQLYKDKKELNSQNRYNQNFKGVYCSCARPYPDPEDSIEDEMIQCIICEDWHHGRHLNVQVPESDDFQEMICPGCMSKNSFLWAYNIPSNGTLVDKCDESSEQVFVESSSCEFGIKCELTSQEQTDDKALISENIVGVKRERTEEDSSENESDNLSKKAKLDGTAELSPSDTDIKGECILRDLQKRRVECPDQASFWQEGWRCKLCHCQKCLDMYKDRLIEFLIDETDTVQAYEEKGRSLANSTEEEVSEASVLAGMDRVQQIEVVRGFMDLKTELNEFLQGFARDSKVVTETDIREFFQRMDTRRKERLHLPQNNCR</sequence>
<keyword evidence="9" id="KW-0833">Ubl conjugation pathway</keyword>
<evidence type="ECO:0000256" key="12">
    <source>
        <dbReference type="ARBA" id="ARBA00055627"/>
    </source>
</evidence>
<keyword evidence="7" id="KW-0479">Metal-binding</keyword>
<proteinExistence type="predicted"/>
<evidence type="ECO:0000256" key="16">
    <source>
        <dbReference type="PROSITE-ProRule" id="PRU00508"/>
    </source>
</evidence>
<dbReference type="Gene3D" id="3.30.40.10">
    <property type="entry name" value="Zinc/RING finger domain, C3HC4 (zinc finger)"/>
    <property type="match status" value="1"/>
</dbReference>
<evidence type="ECO:0000256" key="5">
    <source>
        <dbReference type="ARBA" id="ARBA00022553"/>
    </source>
</evidence>
<evidence type="ECO:0000256" key="13">
    <source>
        <dbReference type="ARBA" id="ARBA00071060"/>
    </source>
</evidence>
<evidence type="ECO:0000256" key="17">
    <source>
        <dbReference type="SAM" id="MobiDB-lite"/>
    </source>
</evidence>
<evidence type="ECO:0000256" key="15">
    <source>
        <dbReference type="ARBA" id="ARBA00083573"/>
    </source>
</evidence>
<evidence type="ECO:0000256" key="11">
    <source>
        <dbReference type="ARBA" id="ARBA00022843"/>
    </source>
</evidence>
<dbReference type="CDD" id="cd15542">
    <property type="entry name" value="PHD_UBR7"/>
    <property type="match status" value="1"/>
</dbReference>
<accession>A0AAV2H324</accession>
<evidence type="ECO:0000256" key="8">
    <source>
        <dbReference type="ARBA" id="ARBA00022771"/>
    </source>
</evidence>
<keyword evidence="10" id="KW-0862">Zinc</keyword>
<dbReference type="InterPro" id="IPR047506">
    <property type="entry name" value="UBR7-like_UBR-box"/>
</dbReference>
<evidence type="ECO:0000256" key="3">
    <source>
        <dbReference type="ARBA" id="ARBA00012483"/>
    </source>
</evidence>
<dbReference type="FunFam" id="3.30.40.10:FF:000183">
    <property type="entry name" value="putative E3 ubiquitin-protein ligase UBR7"/>
    <property type="match status" value="1"/>
</dbReference>
<keyword evidence="5" id="KW-0597">Phosphoprotein</keyword>
<dbReference type="CDD" id="cd19677">
    <property type="entry name" value="UBR-box_UBR7"/>
    <property type="match status" value="1"/>
</dbReference>
<evidence type="ECO:0000256" key="14">
    <source>
        <dbReference type="ARBA" id="ARBA00078314"/>
    </source>
</evidence>
<feature type="domain" description="UBR-type" evidence="18">
    <location>
        <begin position="49"/>
        <end position="119"/>
    </location>
</feature>
<evidence type="ECO:0000313" key="19">
    <source>
        <dbReference type="EMBL" id="CAL1527803.1"/>
    </source>
</evidence>
<keyword evidence="11" id="KW-0832">Ubl conjugation</keyword>
<evidence type="ECO:0000256" key="9">
    <source>
        <dbReference type="ARBA" id="ARBA00022786"/>
    </source>
</evidence>
<dbReference type="Proteomes" id="UP001497497">
    <property type="component" value="Unassembled WGS sequence"/>
</dbReference>
<evidence type="ECO:0000256" key="6">
    <source>
        <dbReference type="ARBA" id="ARBA00022679"/>
    </source>
</evidence>
<keyword evidence="4" id="KW-1017">Isopeptide bond</keyword>
<feature type="compositionally biased region" description="Basic and acidic residues" evidence="17">
    <location>
        <begin position="267"/>
        <end position="276"/>
    </location>
</feature>
<keyword evidence="8" id="KW-0863">Zinc-finger</keyword>
<protein>
    <recommendedName>
        <fullName evidence="13">Putative E3 ubiquitin-protein ligase UBR7</fullName>
        <ecNumber evidence="3">2.3.2.27</ecNumber>
    </recommendedName>
    <alternativeName>
        <fullName evidence="14">N-recognin-7</fullName>
    </alternativeName>
    <alternativeName>
        <fullName evidence="15">RING-type E3 ubiquitin transferase UBR7</fullName>
    </alternativeName>
</protein>
<dbReference type="EC" id="2.3.2.27" evidence="3"/>
<feature type="zinc finger region" description="UBR-type" evidence="16">
    <location>
        <begin position="49"/>
        <end position="119"/>
    </location>
</feature>
<dbReference type="InterPro" id="IPR011011">
    <property type="entry name" value="Znf_FYVE_PHD"/>
</dbReference>
<dbReference type="AlphaFoldDB" id="A0AAV2H324"/>
<dbReference type="GO" id="GO:0061630">
    <property type="term" value="F:ubiquitin protein ligase activity"/>
    <property type="evidence" value="ECO:0007669"/>
    <property type="project" value="UniProtKB-EC"/>
</dbReference>
<keyword evidence="20" id="KW-1185">Reference proteome</keyword>
<dbReference type="EMBL" id="CAXITT010000022">
    <property type="protein sequence ID" value="CAL1527803.1"/>
    <property type="molecule type" value="Genomic_DNA"/>
</dbReference>
<dbReference type="InterPro" id="IPR013083">
    <property type="entry name" value="Znf_RING/FYVE/PHD"/>
</dbReference>
<dbReference type="SMART" id="SM00396">
    <property type="entry name" value="ZnF_UBR1"/>
    <property type="match status" value="1"/>
</dbReference>
<name>A0AAV2H324_LYMST</name>
<gene>
    <name evidence="19" type="ORF">GSLYS_00001973001</name>
</gene>
<dbReference type="PROSITE" id="PS51157">
    <property type="entry name" value="ZF_UBR"/>
    <property type="match status" value="1"/>
</dbReference>
<dbReference type="GO" id="GO:0008270">
    <property type="term" value="F:zinc ion binding"/>
    <property type="evidence" value="ECO:0007669"/>
    <property type="project" value="UniProtKB-KW"/>
</dbReference>
<dbReference type="PANTHER" id="PTHR13513">
    <property type="entry name" value="E3 UBIQUITIN-PROTEIN LIGASE UBR7"/>
    <property type="match status" value="1"/>
</dbReference>
<comment type="caution">
    <text evidence="19">The sequence shown here is derived from an EMBL/GenBank/DDBJ whole genome shotgun (WGS) entry which is preliminary data.</text>
</comment>
<dbReference type="InterPro" id="IPR040204">
    <property type="entry name" value="UBR7"/>
</dbReference>
<dbReference type="InterPro" id="IPR003126">
    <property type="entry name" value="Znf_UBR"/>
</dbReference>
<evidence type="ECO:0000259" key="18">
    <source>
        <dbReference type="PROSITE" id="PS51157"/>
    </source>
</evidence>
<dbReference type="GO" id="GO:0005737">
    <property type="term" value="C:cytoplasm"/>
    <property type="evidence" value="ECO:0007669"/>
    <property type="project" value="TreeGrafter"/>
</dbReference>
<evidence type="ECO:0000256" key="4">
    <source>
        <dbReference type="ARBA" id="ARBA00022499"/>
    </source>
</evidence>
<comment type="function">
    <text evidence="12">E3 ubiquitin-protein ligase which is a component of the N-end rule pathway. Recognizes and binds to proteins bearing specific N-terminal residues that are destabilizing according to the N-end rule, leading to their ubiquitination and subsequent degradation.</text>
</comment>
<reference evidence="19 20" key="1">
    <citation type="submission" date="2024-04" db="EMBL/GenBank/DDBJ databases">
        <authorList>
            <consortium name="Genoscope - CEA"/>
            <person name="William W."/>
        </authorList>
    </citation>
    <scope>NUCLEOTIDE SEQUENCE [LARGE SCALE GENOMIC DNA]</scope>
</reference>
<organism evidence="19 20">
    <name type="scientific">Lymnaea stagnalis</name>
    <name type="common">Great pond snail</name>
    <name type="synonym">Helix stagnalis</name>
    <dbReference type="NCBI Taxonomy" id="6523"/>
    <lineage>
        <taxon>Eukaryota</taxon>
        <taxon>Metazoa</taxon>
        <taxon>Spiralia</taxon>
        <taxon>Lophotrochozoa</taxon>
        <taxon>Mollusca</taxon>
        <taxon>Gastropoda</taxon>
        <taxon>Heterobranchia</taxon>
        <taxon>Euthyneura</taxon>
        <taxon>Panpulmonata</taxon>
        <taxon>Hygrophila</taxon>
        <taxon>Lymnaeoidea</taxon>
        <taxon>Lymnaeidae</taxon>
        <taxon>Lymnaea</taxon>
    </lineage>
</organism>
<evidence type="ECO:0000256" key="7">
    <source>
        <dbReference type="ARBA" id="ARBA00022723"/>
    </source>
</evidence>
<comment type="pathway">
    <text evidence="2">Protein modification; protein ubiquitination.</text>
</comment>